<gene>
    <name evidence="9" type="ORF">PT974_06767</name>
</gene>
<dbReference type="InterPro" id="IPR035952">
    <property type="entry name" value="Rhomboid-like_sf"/>
</dbReference>
<keyword evidence="4 7" id="KW-0256">Endoplasmic reticulum</keyword>
<feature type="transmembrane region" description="Helical" evidence="7">
    <location>
        <begin position="97"/>
        <end position="115"/>
    </location>
</feature>
<evidence type="ECO:0000256" key="5">
    <source>
        <dbReference type="ARBA" id="ARBA00022989"/>
    </source>
</evidence>
<evidence type="ECO:0000313" key="9">
    <source>
        <dbReference type="EMBL" id="KAK5993338.1"/>
    </source>
</evidence>
<comment type="function">
    <text evidence="7">May be involved in the degradation of misfolded endoplasmic reticulum (ER) luminal proteins.</text>
</comment>
<evidence type="ECO:0000256" key="6">
    <source>
        <dbReference type="ARBA" id="ARBA00023136"/>
    </source>
</evidence>
<keyword evidence="3 7" id="KW-0812">Transmembrane</keyword>
<dbReference type="InterPro" id="IPR007599">
    <property type="entry name" value="DER1"/>
</dbReference>
<reference evidence="9 10" key="1">
    <citation type="submission" date="2024-01" db="EMBL/GenBank/DDBJ databases">
        <title>Complete genome of Cladobotryum mycophilum ATHUM6906.</title>
        <authorList>
            <person name="Christinaki A.C."/>
            <person name="Myridakis A.I."/>
            <person name="Kouvelis V.N."/>
        </authorList>
    </citation>
    <scope>NUCLEOTIDE SEQUENCE [LARGE SCALE GENOMIC DNA]</scope>
    <source>
        <strain evidence="9 10">ATHUM6906</strain>
    </source>
</reference>
<feature type="transmembrane region" description="Helical" evidence="7">
    <location>
        <begin position="54"/>
        <end position="76"/>
    </location>
</feature>
<accession>A0ABR0SMK6</accession>
<dbReference type="Pfam" id="PF04511">
    <property type="entry name" value="DER1"/>
    <property type="match status" value="2"/>
</dbReference>
<evidence type="ECO:0000256" key="8">
    <source>
        <dbReference type="SAM" id="MobiDB-lite"/>
    </source>
</evidence>
<dbReference type="PANTHER" id="PTHR11009">
    <property type="entry name" value="DER1-LIKE PROTEIN, DERLIN"/>
    <property type="match status" value="1"/>
</dbReference>
<comment type="subcellular location">
    <subcellularLocation>
        <location evidence="1 7">Endoplasmic reticulum membrane</location>
        <topology evidence="1 7">Multi-pass membrane protein</topology>
    </subcellularLocation>
</comment>
<keyword evidence="6 7" id="KW-0472">Membrane</keyword>
<keyword evidence="5 7" id="KW-1133">Transmembrane helix</keyword>
<sequence length="287" mass="31481">MAELSLDRYWQLPPIARTFATATFALSVGIHFKLIPGYYFVYSSFFINRLPPQIWRFVTCFMITGPQLGMLFDTYLIYNYMSQLEKGHPRLSKRADFAWYLIFVCGTILNASTAITVPENEEEYPCTSGRSISQGLACGVGMGLSQLTGFGFSTLTQALILAMCYTATQEQAGGQTNYMFITIPSQLVPYAMIAINLFFPGGVMSMIQQLHGLVAAHLYLFLTKVWPQIGGGRNFLETPTIVSTLVGESGGPQRAGFGAQPSARTSGTSSGPLPDSWRTRGPGQRLG</sequence>
<feature type="transmembrane region" description="Helical" evidence="7">
    <location>
        <begin position="21"/>
        <end position="42"/>
    </location>
</feature>
<dbReference type="SUPFAM" id="SSF144091">
    <property type="entry name" value="Rhomboid-like"/>
    <property type="match status" value="1"/>
</dbReference>
<dbReference type="EMBL" id="JAVFKD010000012">
    <property type="protein sequence ID" value="KAK5993338.1"/>
    <property type="molecule type" value="Genomic_DNA"/>
</dbReference>
<organism evidence="9 10">
    <name type="scientific">Cladobotryum mycophilum</name>
    <dbReference type="NCBI Taxonomy" id="491253"/>
    <lineage>
        <taxon>Eukaryota</taxon>
        <taxon>Fungi</taxon>
        <taxon>Dikarya</taxon>
        <taxon>Ascomycota</taxon>
        <taxon>Pezizomycotina</taxon>
        <taxon>Sordariomycetes</taxon>
        <taxon>Hypocreomycetidae</taxon>
        <taxon>Hypocreales</taxon>
        <taxon>Hypocreaceae</taxon>
        <taxon>Cladobotryum</taxon>
    </lineage>
</organism>
<feature type="transmembrane region" description="Helical" evidence="7">
    <location>
        <begin position="147"/>
        <end position="166"/>
    </location>
</feature>
<dbReference type="Proteomes" id="UP001338125">
    <property type="component" value="Unassembled WGS sequence"/>
</dbReference>
<evidence type="ECO:0000256" key="2">
    <source>
        <dbReference type="ARBA" id="ARBA00008917"/>
    </source>
</evidence>
<name>A0ABR0SMK6_9HYPO</name>
<keyword evidence="10" id="KW-1185">Reference proteome</keyword>
<protein>
    <recommendedName>
        <fullName evidence="7">Derlin</fullName>
    </recommendedName>
</protein>
<evidence type="ECO:0000256" key="3">
    <source>
        <dbReference type="ARBA" id="ARBA00022692"/>
    </source>
</evidence>
<evidence type="ECO:0000313" key="10">
    <source>
        <dbReference type="Proteomes" id="UP001338125"/>
    </source>
</evidence>
<evidence type="ECO:0000256" key="1">
    <source>
        <dbReference type="ARBA" id="ARBA00004477"/>
    </source>
</evidence>
<feature type="transmembrane region" description="Helical" evidence="7">
    <location>
        <begin position="178"/>
        <end position="199"/>
    </location>
</feature>
<feature type="region of interest" description="Disordered" evidence="8">
    <location>
        <begin position="248"/>
        <end position="287"/>
    </location>
</feature>
<feature type="compositionally biased region" description="Polar residues" evidence="8">
    <location>
        <begin position="262"/>
        <end position="271"/>
    </location>
</feature>
<proteinExistence type="inferred from homology"/>
<comment type="caution">
    <text evidence="9">The sequence shown here is derived from an EMBL/GenBank/DDBJ whole genome shotgun (WGS) entry which is preliminary data.</text>
</comment>
<evidence type="ECO:0000256" key="7">
    <source>
        <dbReference type="RuleBase" id="RU363059"/>
    </source>
</evidence>
<comment type="similarity">
    <text evidence="2 7">Belongs to the derlin family.</text>
</comment>
<evidence type="ECO:0000256" key="4">
    <source>
        <dbReference type="ARBA" id="ARBA00022824"/>
    </source>
</evidence>